<organism evidence="1">
    <name type="scientific">viral metagenome</name>
    <dbReference type="NCBI Taxonomy" id="1070528"/>
    <lineage>
        <taxon>unclassified sequences</taxon>
        <taxon>metagenomes</taxon>
        <taxon>organismal metagenomes</taxon>
    </lineage>
</organism>
<accession>A0A6M3IXJ2</accession>
<proteinExistence type="predicted"/>
<evidence type="ECO:0000313" key="2">
    <source>
        <dbReference type="EMBL" id="QJA75023.1"/>
    </source>
</evidence>
<dbReference type="AlphaFoldDB" id="A0A6M3IXJ2"/>
<name>A0A6M3IXJ2_9ZZZZ</name>
<sequence length="436" mass="47506">MIVAKKADAVLDWKPEQRKEFAKLDVKNPARFCDHADLGGGVFRARVHTRPKYYADSSGILLPIDSAFVVKTDRNDCTANTFEITVQNNGTTRAELGKYYLEYTPIKKQGGAAKPPIVITDAGKSDTIRHGTAWEDADVEVQFQNLPGTLKETIIVAKRPAAPSAFLYAYNSNLTPTLEGGRIVWRDGGLVVFRNDELVVVDADEKNGPAHYSLDSDSATLEIVPDFGWMQQAAYPVSIDPTTTTEQAGCTANVSLRDIVHDGEDDEYERAYIRFALPELDIDTMSAATLYLYQQTGNAGFTVTVYCSNTASWTEATGYATIDALSFDASTGSTYISSATGWKTWNVLGATATNGLMKVYEDSTTPGYCTVKLQKTASAVEASSAVVVLGINAISVTTFYPRTNATYYPYLEFTYTLNAGAPTTRIPRQGCGSLIF</sequence>
<dbReference type="EMBL" id="MT141460">
    <property type="protein sequence ID" value="QJA62044.1"/>
    <property type="molecule type" value="Genomic_DNA"/>
</dbReference>
<gene>
    <name evidence="2" type="ORF">MM415A01884_0012</name>
    <name evidence="1" type="ORF">MM415B00831_0020</name>
</gene>
<protein>
    <submittedName>
        <fullName evidence="1">Uncharacterized protein</fullName>
    </submittedName>
</protein>
<dbReference type="EMBL" id="MT142135">
    <property type="protein sequence ID" value="QJA75023.1"/>
    <property type="molecule type" value="Genomic_DNA"/>
</dbReference>
<reference evidence="1" key="1">
    <citation type="submission" date="2020-03" db="EMBL/GenBank/DDBJ databases">
        <title>The deep terrestrial virosphere.</title>
        <authorList>
            <person name="Holmfeldt K."/>
            <person name="Nilsson E."/>
            <person name="Simone D."/>
            <person name="Lopez-Fernandez M."/>
            <person name="Wu X."/>
            <person name="de Brujin I."/>
            <person name="Lundin D."/>
            <person name="Andersson A."/>
            <person name="Bertilsson S."/>
            <person name="Dopson M."/>
        </authorList>
    </citation>
    <scope>NUCLEOTIDE SEQUENCE</scope>
    <source>
        <strain evidence="2">MM415A01884</strain>
        <strain evidence="1">MM415B00831</strain>
    </source>
</reference>
<evidence type="ECO:0000313" key="1">
    <source>
        <dbReference type="EMBL" id="QJA62044.1"/>
    </source>
</evidence>